<evidence type="ECO:0000259" key="3">
    <source>
        <dbReference type="Pfam" id="PF13087"/>
    </source>
</evidence>
<protein>
    <submittedName>
        <fullName evidence="5">AAA domain protein</fullName>
    </submittedName>
</protein>
<dbReference type="InterPro" id="IPR011335">
    <property type="entry name" value="Restrct_endonuc-II-like"/>
</dbReference>
<dbReference type="InterPro" id="IPR045055">
    <property type="entry name" value="DNA2/NAM7-like"/>
</dbReference>
<dbReference type="GO" id="GO:0004386">
    <property type="term" value="F:helicase activity"/>
    <property type="evidence" value="ECO:0007669"/>
    <property type="project" value="InterPro"/>
</dbReference>
<dbReference type="CDD" id="cd18808">
    <property type="entry name" value="SF1_C_Upf1"/>
    <property type="match status" value="1"/>
</dbReference>
<comment type="caution">
    <text evidence="5">The sequence shown here is derived from an EMBL/GenBank/DDBJ whole genome shotgun (WGS) entry which is preliminary data.</text>
</comment>
<sequence>MQGEAAIDNSDRSALTQLFNDTRKRLVETGTRNRLVHVNRANSRANVVNIANERSDDVYAILSGRKTVRFLALGRDRDASKDGDAIRLSEADHISLDVERDTELRLETHMGPDALQKRLLKIAREAQTAEEESGINILYLALGFLRWFEEKSSAVPREAPLVLLPVELVRNQRTSTYDVRIRDEDVLTNLPLQQRLKDDFGIQLPEIDIDDVWKPSDYFGHVEEVIATQPSWKLDRDGIQLGFFSFSKLLMYRDLAIDAWPEGAIADHALTRGLLFEGFESEPPLFNAHDKLDEVLPPHKLFHVVDADASQARVIEEVRSGRNLVVQGPPGTGKSQTITNIIAAAAMEGKRVLFVAEKMAALSVVHDRLVKVGLRDVCLELHSRSANKKIVLTELARTLGASAAVPSQPGAPVALTETRDKLNRLSEALHRPIENSGETPFSVLSTQVRCIGSGAQAPTIRCDTLAQLTREQERQLLETVAQYGELLTKQGAVEKHPFAGVQNLNLQPVDLIRLSGLLEAARIAALSLDEIVRATANALGCATSATMSSVKPMAELLCQLEGLPATAVDDARAMLQAADLDRLRSVLKAGAAWRAAHEAAEKDFIETAFGAPIAPLRGPLAAGTLSFFARLGARYRRASSELRGLLRGSLPKSAGERVALIDSLNEVNTLKTLWDDDKEHGRHVLGEAWLGDRTDFDRLLRLADWCARVQDSPLRCPHENLLALAQQPDTIATATRKFRELGPMVREKVEEVTRLLNIELAIFGEAGTEGAELRDIAMRFAGMASSIDRYAPWSNLTRLRRRLVEVGLSQLAERMETGEFSSVTAATEIRLARAEQLWRLALGSSDILRDIKLEDRHDIVERFASLERNRLKDNVIAILAGHLAQIPQGAMGEMKVIRGEIGKKRGHIALRRLFSTAGTAVQRIKPVLLMSPISVAQFLPPGTLTFDLLVIDEASQVRPEDALGAIARANQIVVVGDQKQLPPSSFFDRLLDDDADEEAEDEQGEDLLGGAAKLGSMESILTLCEARGLGSRMLQWHYRSRTPSLIRVSNREFYDDGLILPPSPLQEDPAYGLCFTRVDGVYDKGGKRDNRKEGEAIVAKVAQHARSHPELSLGIVTFSAAQKNLITELLEFARRNDSTLDAFLREGQAEDVFVKNIENVQGDERDVILISVCYGPVTAGGRLASMTFGPVNTEGGERRLNVLFTRARVRCEVLASFDPGDIDPSRVSREGARILKRFLDFAKNGRMDDSAPTGVATDSPFEDDVADVIRSLGYLVDPQVGSSGFRIDMGVRHPDRPGTYVLAVECDGATYHSALWARERDRLRQEVLEHLGWRFHRIWSTDWFYNRRSEIERLSAALAAAREIAEVGVRVTGANAMRASSTMPVEPHLVNFELPEAEPRQMPSYQRAHFPMNTRQEPHEVAVSMLADLAQRIVVAEGPIHIEEASRRLAACFGKEKAGTRILTATERALLRAQANNSELLSDGTFWYTREQAAIPPVRDRSGENGATLKAANISMLEIKAALAMARNDNAGGTDDDLIRSAARLLGFRRVGSDLQARLGAGLSAPD</sequence>
<dbReference type="InterPro" id="IPR047187">
    <property type="entry name" value="SF1_C_Upf1"/>
</dbReference>
<dbReference type="FunFam" id="3.40.50.300:FF:002063">
    <property type="entry name" value="DNA helicase related protein"/>
    <property type="match status" value="1"/>
</dbReference>
<feature type="domain" description="DNA2/NAM7 helicase-like C-terminal" evidence="3">
    <location>
        <begin position="1029"/>
        <end position="1215"/>
    </location>
</feature>
<evidence type="ECO:0000313" key="5">
    <source>
        <dbReference type="EMBL" id="KGX05691.1"/>
    </source>
</evidence>
<dbReference type="InterPro" id="IPR041677">
    <property type="entry name" value="DNA2/NAM7_AAA_11"/>
</dbReference>
<dbReference type="PANTHER" id="PTHR10887">
    <property type="entry name" value="DNA2/NAM7 HELICASE FAMILY"/>
    <property type="match status" value="1"/>
</dbReference>
<dbReference type="Pfam" id="PF13087">
    <property type="entry name" value="AAA_12"/>
    <property type="match status" value="1"/>
</dbReference>
<dbReference type="Gene3D" id="3.40.50.300">
    <property type="entry name" value="P-loop containing nucleotide triphosphate hydrolases"/>
    <property type="match status" value="3"/>
</dbReference>
<dbReference type="InterPro" id="IPR027417">
    <property type="entry name" value="P-loop_NTPase"/>
</dbReference>
<dbReference type="SUPFAM" id="SSF52540">
    <property type="entry name" value="P-loop containing nucleoside triphosphate hydrolases"/>
    <property type="match status" value="1"/>
</dbReference>
<dbReference type="InterPro" id="IPR049468">
    <property type="entry name" value="Restrct_endonuc-II-like_dom"/>
</dbReference>
<organism evidence="5 6">
    <name type="scientific">Burkholderia pseudomallei</name>
    <name type="common">Pseudomonas pseudomallei</name>
    <dbReference type="NCBI Taxonomy" id="28450"/>
    <lineage>
        <taxon>Bacteria</taxon>
        <taxon>Pseudomonadati</taxon>
        <taxon>Pseudomonadota</taxon>
        <taxon>Betaproteobacteria</taxon>
        <taxon>Burkholderiales</taxon>
        <taxon>Burkholderiaceae</taxon>
        <taxon>Burkholderia</taxon>
        <taxon>pseudomallei group</taxon>
    </lineage>
</organism>
<feature type="domain" description="Restriction endonuclease type II-like" evidence="4">
    <location>
        <begin position="1261"/>
        <end position="1358"/>
    </location>
</feature>
<dbReference type="InterPro" id="IPR021754">
    <property type="entry name" value="DUF3320"/>
</dbReference>
<feature type="domain" description="DNA2/NAM7 helicase helicase" evidence="2">
    <location>
        <begin position="308"/>
        <end position="375"/>
    </location>
</feature>
<dbReference type="Gene3D" id="3.40.960.10">
    <property type="entry name" value="VSR Endonuclease"/>
    <property type="match status" value="1"/>
</dbReference>
<dbReference type="Pfam" id="PF11784">
    <property type="entry name" value="DUF3320"/>
    <property type="match status" value="1"/>
</dbReference>
<dbReference type="InterPro" id="IPR025103">
    <property type="entry name" value="DUF4011"/>
</dbReference>
<dbReference type="FunFam" id="3.40.960.10:FF:000002">
    <property type="entry name" value="DNA helicase related protein"/>
    <property type="match status" value="1"/>
</dbReference>
<dbReference type="InterPro" id="IPR041679">
    <property type="entry name" value="DNA2/NAM7-like_C"/>
</dbReference>
<proteinExistence type="predicted"/>
<accession>A0AA40M9K7</accession>
<name>A0AA40M9K7_BURPE</name>
<dbReference type="Proteomes" id="UP000030475">
    <property type="component" value="Unassembled WGS sequence"/>
</dbReference>
<dbReference type="Pfam" id="PF18741">
    <property type="entry name" value="MTES_1575"/>
    <property type="match status" value="1"/>
</dbReference>
<reference evidence="5 6" key="1">
    <citation type="submission" date="2014-08" db="EMBL/GenBank/DDBJ databases">
        <authorList>
            <person name="Bunnell A."/>
            <person name="Chain P.S."/>
            <person name="Chertkov O."/>
            <person name="Currie B.J."/>
            <person name="Daligault H.E."/>
            <person name="Davenport K.W."/>
            <person name="Davis C."/>
            <person name="Gleasner C.D."/>
            <person name="Johnson S.L."/>
            <person name="Kaestli M."/>
            <person name="Koren S."/>
            <person name="Kunde Y.A."/>
            <person name="Mayo M."/>
            <person name="McMurry K.K."/>
            <person name="Price E.P."/>
            <person name="Reitenga K.G."/>
            <person name="Robison R."/>
            <person name="Rosovitz M.J."/>
            <person name="Sarovich D.S."/>
            <person name="Teshima H."/>
        </authorList>
    </citation>
    <scope>NUCLEOTIDE SEQUENCE [LARGE SCALE GENOMIC DNA]</scope>
    <source>
        <strain evidence="5 6">MSHR44</strain>
    </source>
</reference>
<evidence type="ECO:0000259" key="4">
    <source>
        <dbReference type="Pfam" id="PF18741"/>
    </source>
</evidence>
<gene>
    <name evidence="5" type="ORF">Y036_2883</name>
</gene>
<feature type="domain" description="DNA2/NAM7 helicase helicase" evidence="2">
    <location>
        <begin position="945"/>
        <end position="983"/>
    </location>
</feature>
<dbReference type="Pfam" id="PF13195">
    <property type="entry name" value="DUF4011"/>
    <property type="match status" value="1"/>
</dbReference>
<dbReference type="Pfam" id="PF13086">
    <property type="entry name" value="AAA_11"/>
    <property type="match status" value="2"/>
</dbReference>
<feature type="domain" description="DUF3320" evidence="1">
    <location>
        <begin position="1417"/>
        <end position="1462"/>
    </location>
</feature>
<evidence type="ECO:0000313" key="6">
    <source>
        <dbReference type="Proteomes" id="UP000030475"/>
    </source>
</evidence>
<dbReference type="PANTHER" id="PTHR10887:SF495">
    <property type="entry name" value="HELICASE SENATAXIN ISOFORM X1-RELATED"/>
    <property type="match status" value="1"/>
</dbReference>
<dbReference type="EMBL" id="JQIM01000010">
    <property type="protein sequence ID" value="KGX05691.1"/>
    <property type="molecule type" value="Genomic_DNA"/>
</dbReference>
<evidence type="ECO:0000259" key="1">
    <source>
        <dbReference type="Pfam" id="PF11784"/>
    </source>
</evidence>
<evidence type="ECO:0000259" key="2">
    <source>
        <dbReference type="Pfam" id="PF13086"/>
    </source>
</evidence>
<dbReference type="SUPFAM" id="SSF52980">
    <property type="entry name" value="Restriction endonuclease-like"/>
    <property type="match status" value="1"/>
</dbReference>